<dbReference type="GO" id="GO:0016301">
    <property type="term" value="F:kinase activity"/>
    <property type="evidence" value="ECO:0007669"/>
    <property type="project" value="UniProtKB-KW"/>
</dbReference>
<dbReference type="Pfam" id="PF00480">
    <property type="entry name" value="ROK"/>
    <property type="match status" value="1"/>
</dbReference>
<comment type="similarity">
    <text evidence="2">Belongs to the ROK (NagC/XylR) family.</text>
</comment>
<protein>
    <submittedName>
        <fullName evidence="4">N-acetylglucosamine repressor</fullName>
    </submittedName>
    <submittedName>
        <fullName evidence="5">Sugar kinase</fullName>
    </submittedName>
</protein>
<evidence type="ECO:0000256" key="2">
    <source>
        <dbReference type="ARBA" id="ARBA00006479"/>
    </source>
</evidence>
<dbReference type="AlphaFoldDB" id="A0A1S8S7D4"/>
<dbReference type="Pfam" id="PF13412">
    <property type="entry name" value="HTH_24"/>
    <property type="match status" value="1"/>
</dbReference>
<dbReference type="PROSITE" id="PS01125">
    <property type="entry name" value="ROK"/>
    <property type="match status" value="1"/>
</dbReference>
<organism evidence="4 7">
    <name type="scientific">Clostridium beijerinckii</name>
    <name type="common">Clostridium MP</name>
    <dbReference type="NCBI Taxonomy" id="1520"/>
    <lineage>
        <taxon>Bacteria</taxon>
        <taxon>Bacillati</taxon>
        <taxon>Bacillota</taxon>
        <taxon>Clostridia</taxon>
        <taxon>Eubacteriales</taxon>
        <taxon>Clostridiaceae</taxon>
        <taxon>Clostridium</taxon>
    </lineage>
</organism>
<keyword evidence="3" id="KW-0119">Carbohydrate metabolism</keyword>
<dbReference type="Proteomes" id="UP000190959">
    <property type="component" value="Unassembled WGS sequence"/>
</dbReference>
<evidence type="ECO:0000313" key="7">
    <source>
        <dbReference type="Proteomes" id="UP000190973"/>
    </source>
</evidence>
<dbReference type="EMBL" id="LZZI01000037">
    <property type="protein sequence ID" value="OOM61391.1"/>
    <property type="molecule type" value="Genomic_DNA"/>
</dbReference>
<reference evidence="5 6" key="2">
    <citation type="submission" date="2017-02" db="EMBL/GenBank/DDBJ databases">
        <title>Genome sequence of Clostridium beijerinckii Br21.</title>
        <authorList>
            <person name="Fonseca B.C."/>
            <person name="Guazzaroni M.E."/>
            <person name="Riano-Pachon D.M."/>
            <person name="Reginatto V."/>
        </authorList>
    </citation>
    <scope>NUCLEOTIDE SEQUENCE [LARGE SCALE GENOMIC DNA]</scope>
    <source>
        <strain evidence="5 6">Br21</strain>
    </source>
</reference>
<dbReference type="InterPro" id="IPR043129">
    <property type="entry name" value="ATPase_NBD"/>
</dbReference>
<dbReference type="InterPro" id="IPR049874">
    <property type="entry name" value="ROK_cs"/>
</dbReference>
<evidence type="ECO:0000256" key="1">
    <source>
        <dbReference type="ARBA" id="ARBA00002486"/>
    </source>
</evidence>
<comment type="caution">
    <text evidence="4">The sequence shown here is derived from an EMBL/GenBank/DDBJ whole genome shotgun (WGS) entry which is preliminary data.</text>
</comment>
<keyword evidence="5" id="KW-0808">Transferase</keyword>
<evidence type="ECO:0000313" key="4">
    <source>
        <dbReference type="EMBL" id="OOM61391.1"/>
    </source>
</evidence>
<dbReference type="InterPro" id="IPR036390">
    <property type="entry name" value="WH_DNA-bd_sf"/>
</dbReference>
<dbReference type="Gene3D" id="1.10.10.10">
    <property type="entry name" value="Winged helix-like DNA-binding domain superfamily/Winged helix DNA-binding domain"/>
    <property type="match status" value="1"/>
</dbReference>
<proteinExistence type="inferred from homology"/>
<keyword evidence="5" id="KW-0418">Kinase</keyword>
<dbReference type="EMBL" id="MWMH01000003">
    <property type="protein sequence ID" value="OOP73582.1"/>
    <property type="molecule type" value="Genomic_DNA"/>
</dbReference>
<dbReference type="SUPFAM" id="SSF53067">
    <property type="entry name" value="Actin-like ATPase domain"/>
    <property type="match status" value="1"/>
</dbReference>
<dbReference type="Gene3D" id="3.30.420.40">
    <property type="match status" value="2"/>
</dbReference>
<accession>A0A1S8S7D4</accession>
<sequence length="382" mass="42754">MIEVNHSKIKETNRKKIIALLLKKNEITKLDISRLLDISITTVSTNITELKSEGIVEDVRSLESTGGRKAIAIKLNENCRYSIGVALTPNHIKISLVNIKKNVIESMRVRHNNDGIENIVNLLNENIDLLMKKYNLCSANLLGIGISLPGTVDFKEGIIKYSYLLGAKDFNLKEKFEYLDIPVYVDNEANLSAYYEFLNKRDILRNLLYVSITEGLGLGIIINGKIYRGDNNSSGELGHTKIAIDGKKCKCGARGCLEAYASMNSLIDDYNEANSSNISDIDEFEERYNQNDKDAHDVLNGYLKTLSLGLSNLVMIFDPSSIVIGGDINNLLNDKIDMLKKDVYKDNLFTNENNCSISIASFKESYLLGAAMMPIEEFLEIK</sequence>
<dbReference type="CDD" id="cd00090">
    <property type="entry name" value="HTH_ARSR"/>
    <property type="match status" value="1"/>
</dbReference>
<dbReference type="RefSeq" id="WP_077838952.1">
    <property type="nucleotide sequence ID" value="NZ_CP107022.1"/>
</dbReference>
<dbReference type="InterPro" id="IPR011991">
    <property type="entry name" value="ArsR-like_HTH"/>
</dbReference>
<comment type="function">
    <text evidence="1">Transcriptional repressor of xylose-utilizing enzymes.</text>
</comment>
<dbReference type="PANTHER" id="PTHR18964:SF110">
    <property type="entry name" value="TRANSCRIPTIONAL REGULATOR, XYLR-RELATED"/>
    <property type="match status" value="1"/>
</dbReference>
<gene>
    <name evidence="4" type="primary">nagC_2</name>
    <name evidence="5" type="ORF">CBEIBR21_11185</name>
    <name evidence="4" type="ORF">CLBCK_23920</name>
</gene>
<dbReference type="GO" id="GO:0042732">
    <property type="term" value="P:D-xylose metabolic process"/>
    <property type="evidence" value="ECO:0007669"/>
    <property type="project" value="UniProtKB-KW"/>
</dbReference>
<evidence type="ECO:0000256" key="3">
    <source>
        <dbReference type="ARBA" id="ARBA00022629"/>
    </source>
</evidence>
<name>A0A1S8S7D4_CLOBE</name>
<reference evidence="4 7" key="1">
    <citation type="submission" date="2016-05" db="EMBL/GenBank/DDBJ databases">
        <title>Microbial solvent formation.</title>
        <authorList>
            <person name="Poehlein A."/>
            <person name="Montoya Solano J.D."/>
            <person name="Flitsch S."/>
            <person name="Krabben P."/>
            <person name="Duerre P."/>
            <person name="Daniel R."/>
        </authorList>
    </citation>
    <scope>NUCLEOTIDE SEQUENCE [LARGE SCALE GENOMIC DNA]</scope>
    <source>
        <strain evidence="4 7">DSM 53</strain>
    </source>
</reference>
<dbReference type="SUPFAM" id="SSF46785">
    <property type="entry name" value="Winged helix' DNA-binding domain"/>
    <property type="match status" value="1"/>
</dbReference>
<dbReference type="InterPro" id="IPR000600">
    <property type="entry name" value="ROK"/>
</dbReference>
<dbReference type="Proteomes" id="UP000190973">
    <property type="component" value="Unassembled WGS sequence"/>
</dbReference>
<evidence type="ECO:0000313" key="5">
    <source>
        <dbReference type="EMBL" id="OOP73582.1"/>
    </source>
</evidence>
<dbReference type="InterPro" id="IPR036388">
    <property type="entry name" value="WH-like_DNA-bd_sf"/>
</dbReference>
<dbReference type="PANTHER" id="PTHR18964">
    <property type="entry name" value="ROK (REPRESSOR, ORF, KINASE) FAMILY"/>
    <property type="match status" value="1"/>
</dbReference>
<evidence type="ECO:0000313" key="6">
    <source>
        <dbReference type="Proteomes" id="UP000190959"/>
    </source>
</evidence>
<keyword evidence="3" id="KW-0859">Xylose metabolism</keyword>